<organism evidence="3 4">
    <name type="scientific">Strongyloides papillosus</name>
    <name type="common">Intestinal threadworm</name>
    <dbReference type="NCBI Taxonomy" id="174720"/>
    <lineage>
        <taxon>Eukaryota</taxon>
        <taxon>Metazoa</taxon>
        <taxon>Ecdysozoa</taxon>
        <taxon>Nematoda</taxon>
        <taxon>Chromadorea</taxon>
        <taxon>Rhabditida</taxon>
        <taxon>Tylenchina</taxon>
        <taxon>Panagrolaimomorpha</taxon>
        <taxon>Strongyloidoidea</taxon>
        <taxon>Strongyloididae</taxon>
        <taxon>Strongyloides</taxon>
    </lineage>
</organism>
<dbReference type="AlphaFoldDB" id="A0A0N5BEN0"/>
<reference evidence="4" key="1">
    <citation type="submission" date="2017-02" db="UniProtKB">
        <authorList>
            <consortium name="WormBaseParasite"/>
        </authorList>
    </citation>
    <scope>IDENTIFICATION</scope>
</reference>
<dbReference type="GO" id="GO:0016485">
    <property type="term" value="P:protein processing"/>
    <property type="evidence" value="ECO:0007669"/>
    <property type="project" value="TreeGrafter"/>
</dbReference>
<dbReference type="Pfam" id="PF01431">
    <property type="entry name" value="Peptidase_M13"/>
    <property type="match status" value="1"/>
</dbReference>
<dbReference type="Gene3D" id="1.10.1380.10">
    <property type="entry name" value="Neutral endopeptidase , domain2"/>
    <property type="match status" value="1"/>
</dbReference>
<feature type="domain" description="Peptidase M13 C-terminal" evidence="2">
    <location>
        <begin position="110"/>
        <end position="316"/>
    </location>
</feature>
<dbReference type="Proteomes" id="UP000046392">
    <property type="component" value="Unplaced"/>
</dbReference>
<evidence type="ECO:0000313" key="4">
    <source>
        <dbReference type="WBParaSite" id="SPAL_0000445400.2"/>
    </source>
</evidence>
<dbReference type="PANTHER" id="PTHR11733:SF167">
    <property type="entry name" value="FI17812P1-RELATED"/>
    <property type="match status" value="1"/>
</dbReference>
<accession>A0A0N5BEN0</accession>
<dbReference type="PRINTS" id="PR00786">
    <property type="entry name" value="NEPRILYSIN"/>
</dbReference>
<dbReference type="GO" id="GO:0005886">
    <property type="term" value="C:plasma membrane"/>
    <property type="evidence" value="ECO:0007669"/>
    <property type="project" value="TreeGrafter"/>
</dbReference>
<dbReference type="PROSITE" id="PS51885">
    <property type="entry name" value="NEPRILYSIN"/>
    <property type="match status" value="1"/>
</dbReference>
<evidence type="ECO:0000256" key="1">
    <source>
        <dbReference type="ARBA" id="ARBA00007357"/>
    </source>
</evidence>
<dbReference type="GO" id="GO:0004222">
    <property type="term" value="F:metalloendopeptidase activity"/>
    <property type="evidence" value="ECO:0007669"/>
    <property type="project" value="InterPro"/>
</dbReference>
<dbReference type="WBParaSite" id="SPAL_0000445400.2">
    <property type="protein sequence ID" value="SPAL_0000445400.2"/>
    <property type="gene ID" value="SPAL_0000445400"/>
</dbReference>
<dbReference type="InterPro" id="IPR018497">
    <property type="entry name" value="Peptidase_M13_C"/>
</dbReference>
<dbReference type="InterPro" id="IPR000718">
    <property type="entry name" value="Peptidase_M13"/>
</dbReference>
<dbReference type="Gene3D" id="3.40.390.10">
    <property type="entry name" value="Collagenase (Catalytic Domain)"/>
    <property type="match status" value="1"/>
</dbReference>
<dbReference type="PANTHER" id="PTHR11733">
    <property type="entry name" value="ZINC METALLOPROTEASE FAMILY M13 NEPRILYSIN-RELATED"/>
    <property type="match status" value="1"/>
</dbReference>
<name>A0A0N5BEN0_STREA</name>
<keyword evidence="3" id="KW-1185">Reference proteome</keyword>
<dbReference type="InterPro" id="IPR024079">
    <property type="entry name" value="MetalloPept_cat_dom_sf"/>
</dbReference>
<protein>
    <submittedName>
        <fullName evidence="4">Peptidase_M13 domain-containing protein</fullName>
    </submittedName>
</protein>
<evidence type="ECO:0000313" key="3">
    <source>
        <dbReference type="Proteomes" id="UP000046392"/>
    </source>
</evidence>
<dbReference type="SUPFAM" id="SSF55486">
    <property type="entry name" value="Metalloproteases ('zincins'), catalytic domain"/>
    <property type="match status" value="1"/>
</dbReference>
<proteinExistence type="inferred from homology"/>
<sequence length="323" mass="37693">MINSIKEQLSLLIEEKKDIFNEDTRHNFLHKVDEIKFEKNFDKYDLSNGTLMEDCYDNIKINYNGHIENILKAIKQYKIISTFAKDNLTSCRGKIFQPQLMSIYIIGGGWYSPDLNVFAINSALLDEPSYSTHFPHALNYGYLGNIMAHEMLHAFDSNNYNRTLANKISDYKVSKMSMENYEKKSACFVNQYDMQKESITNRNINGSITLIENIADNGGLKVAHRAYLKFRKLTDVKNDRVEGFEQFTDEQLFFISVGRNFCTYRSKDKLEKQINMDTHTPSEIRTNVLLSNYKPFSKAFNCPVNSRMNPEYKCELWKNQKLN</sequence>
<dbReference type="InterPro" id="IPR042089">
    <property type="entry name" value="Peptidase_M13_dom_2"/>
</dbReference>
<evidence type="ECO:0000259" key="2">
    <source>
        <dbReference type="Pfam" id="PF01431"/>
    </source>
</evidence>
<comment type="similarity">
    <text evidence="1">Belongs to the peptidase M13 family.</text>
</comment>